<gene>
    <name evidence="2" type="ORF">AB205_0002970</name>
</gene>
<name>A0A2G9RWV4_AQUCT</name>
<accession>A0A2G9RWV4</accession>
<feature type="compositionally biased region" description="Polar residues" evidence="1">
    <location>
        <begin position="39"/>
        <end position="50"/>
    </location>
</feature>
<sequence length="60" mass="6566">MQPPHLKSVMQELHWLQGSTDSVCVPQLPSTFQAFQSESGTLQGSISTSAPRPVLNCARR</sequence>
<evidence type="ECO:0000313" key="2">
    <source>
        <dbReference type="EMBL" id="PIO32352.1"/>
    </source>
</evidence>
<dbReference type="OrthoDB" id="2414538at2759"/>
<reference evidence="3" key="1">
    <citation type="journal article" date="2017" name="Nat. Commun.">
        <title>The North American bullfrog draft genome provides insight into hormonal regulation of long noncoding RNA.</title>
        <authorList>
            <person name="Hammond S.A."/>
            <person name="Warren R.L."/>
            <person name="Vandervalk B.P."/>
            <person name="Kucuk E."/>
            <person name="Khan H."/>
            <person name="Gibb E.A."/>
            <person name="Pandoh P."/>
            <person name="Kirk H."/>
            <person name="Zhao Y."/>
            <person name="Jones M."/>
            <person name="Mungall A.J."/>
            <person name="Coope R."/>
            <person name="Pleasance S."/>
            <person name="Moore R.A."/>
            <person name="Holt R.A."/>
            <person name="Round J.M."/>
            <person name="Ohora S."/>
            <person name="Walle B.V."/>
            <person name="Veldhoen N."/>
            <person name="Helbing C.C."/>
            <person name="Birol I."/>
        </authorList>
    </citation>
    <scope>NUCLEOTIDE SEQUENCE [LARGE SCALE GENOMIC DNA]</scope>
</reference>
<protein>
    <submittedName>
        <fullName evidence="2">Uncharacterized protein</fullName>
    </submittedName>
</protein>
<organism evidence="2 3">
    <name type="scientific">Aquarana catesbeiana</name>
    <name type="common">American bullfrog</name>
    <name type="synonym">Rana catesbeiana</name>
    <dbReference type="NCBI Taxonomy" id="8400"/>
    <lineage>
        <taxon>Eukaryota</taxon>
        <taxon>Metazoa</taxon>
        <taxon>Chordata</taxon>
        <taxon>Craniata</taxon>
        <taxon>Vertebrata</taxon>
        <taxon>Euteleostomi</taxon>
        <taxon>Amphibia</taxon>
        <taxon>Batrachia</taxon>
        <taxon>Anura</taxon>
        <taxon>Neobatrachia</taxon>
        <taxon>Ranoidea</taxon>
        <taxon>Ranidae</taxon>
        <taxon>Aquarana</taxon>
    </lineage>
</organism>
<dbReference type="EMBL" id="KV929869">
    <property type="protein sequence ID" value="PIO32352.1"/>
    <property type="molecule type" value="Genomic_DNA"/>
</dbReference>
<proteinExistence type="predicted"/>
<evidence type="ECO:0000256" key="1">
    <source>
        <dbReference type="SAM" id="MobiDB-lite"/>
    </source>
</evidence>
<feature type="region of interest" description="Disordered" evidence="1">
    <location>
        <begin position="39"/>
        <end position="60"/>
    </location>
</feature>
<evidence type="ECO:0000313" key="3">
    <source>
        <dbReference type="Proteomes" id="UP000228934"/>
    </source>
</evidence>
<keyword evidence="3" id="KW-1185">Reference proteome</keyword>
<dbReference type="Proteomes" id="UP000228934">
    <property type="component" value="Unassembled WGS sequence"/>
</dbReference>
<dbReference type="AlphaFoldDB" id="A0A2G9RWV4"/>